<sequence>MTPSRPYLLRGLYEWIVDNDLTPHLLVNAEADEVMAPREFAEGGQLVLNVSPSAVRGLSLANDAIAFEARFGGVPQNVYVPVAQVLAIYARENGRGMIFTAEDGDGTPPDDGPGSGSGNDGGGGRPGLRVVK</sequence>
<evidence type="ECO:0000313" key="3">
    <source>
        <dbReference type="Proteomes" id="UP000017881"/>
    </source>
</evidence>
<dbReference type="PANTHER" id="PTHR37486">
    <property type="entry name" value="STRINGENT STARVATION PROTEIN B"/>
    <property type="match status" value="1"/>
</dbReference>
<evidence type="ECO:0000313" key="2">
    <source>
        <dbReference type="EMBL" id="AGM41473.1"/>
    </source>
</evidence>
<dbReference type="GO" id="GO:0005840">
    <property type="term" value="C:ribosome"/>
    <property type="evidence" value="ECO:0007669"/>
    <property type="project" value="TreeGrafter"/>
</dbReference>
<feature type="region of interest" description="Disordered" evidence="1">
    <location>
        <begin position="99"/>
        <end position="132"/>
    </location>
</feature>
<organism evidence="2 3">
    <name type="scientific">Spiribacter salinus M19-40</name>
    <dbReference type="NCBI Taxonomy" id="1260251"/>
    <lineage>
        <taxon>Bacteria</taxon>
        <taxon>Pseudomonadati</taxon>
        <taxon>Pseudomonadota</taxon>
        <taxon>Gammaproteobacteria</taxon>
        <taxon>Chromatiales</taxon>
        <taxon>Ectothiorhodospiraceae</taxon>
        <taxon>Spiribacter</taxon>
    </lineage>
</organism>
<dbReference type="InterPro" id="IPR036760">
    <property type="entry name" value="SspB-like_sf"/>
</dbReference>
<dbReference type="GO" id="GO:0045732">
    <property type="term" value="P:positive regulation of protein catabolic process"/>
    <property type="evidence" value="ECO:0007669"/>
    <property type="project" value="TreeGrafter"/>
</dbReference>
<protein>
    <submittedName>
        <fullName evidence="2">ClpXP protease specificity-enhancing factor</fullName>
    </submittedName>
</protein>
<dbReference type="Pfam" id="PF04386">
    <property type="entry name" value="SspB"/>
    <property type="match status" value="1"/>
</dbReference>
<keyword evidence="2" id="KW-0378">Hydrolase</keyword>
<dbReference type="NCBIfam" id="NF008769">
    <property type="entry name" value="PRK11798.2-5"/>
    <property type="match status" value="1"/>
</dbReference>
<keyword evidence="3" id="KW-1185">Reference proteome</keyword>
<dbReference type="InterPro" id="IPR007481">
    <property type="entry name" value="SspB"/>
</dbReference>
<dbReference type="HOGENOM" id="CLU_118425_2_0_6"/>
<dbReference type="GO" id="GO:0005829">
    <property type="term" value="C:cytosol"/>
    <property type="evidence" value="ECO:0007669"/>
    <property type="project" value="TreeGrafter"/>
</dbReference>
<gene>
    <name evidence="2" type="ORF">SPISAL_06895</name>
</gene>
<reference evidence="2 3" key="1">
    <citation type="journal article" date="2013" name="Genome Announc.">
        <title>Draft Genome of Spiribacter salinus M19-40, an Abundant Gammaproteobacterium in Aquatic Hypersaline Environments.</title>
        <authorList>
            <person name="Leon M.J."/>
            <person name="Ghai R."/>
            <person name="Fernandez A.B."/>
            <person name="Sanchez-Porro C."/>
            <person name="Rodriguez-Valera F."/>
            <person name="Ventosa A."/>
        </authorList>
    </citation>
    <scope>NUCLEOTIDE SEQUENCE [LARGE SCALE GENOMIC DNA]</scope>
    <source>
        <strain evidence="2">M19-40</strain>
    </source>
</reference>
<dbReference type="PATRIC" id="fig|1260251.3.peg.1394"/>
<accession>R4VPP6</accession>
<feature type="compositionally biased region" description="Gly residues" evidence="1">
    <location>
        <begin position="113"/>
        <end position="126"/>
    </location>
</feature>
<dbReference type="OrthoDB" id="9797358at2"/>
<dbReference type="KEGG" id="ssal:SPISAL_06895"/>
<dbReference type="AlphaFoldDB" id="R4VPP6"/>
<evidence type="ECO:0000256" key="1">
    <source>
        <dbReference type="SAM" id="MobiDB-lite"/>
    </source>
</evidence>
<keyword evidence="2" id="KW-0645">Protease</keyword>
<dbReference type="RefSeq" id="WP_016353780.1">
    <property type="nucleotide sequence ID" value="NC_021291.1"/>
</dbReference>
<proteinExistence type="predicted"/>
<name>R4VPP6_9GAMM</name>
<dbReference type="eggNOG" id="COG2969">
    <property type="taxonomic scope" value="Bacteria"/>
</dbReference>
<dbReference type="EMBL" id="CP005963">
    <property type="protein sequence ID" value="AGM41473.1"/>
    <property type="molecule type" value="Genomic_DNA"/>
</dbReference>
<dbReference type="GO" id="GO:0008233">
    <property type="term" value="F:peptidase activity"/>
    <property type="evidence" value="ECO:0007669"/>
    <property type="project" value="UniProtKB-KW"/>
</dbReference>
<dbReference type="PANTHER" id="PTHR37486:SF1">
    <property type="entry name" value="STRINGENT STARVATION PROTEIN B"/>
    <property type="match status" value="1"/>
</dbReference>
<dbReference type="GO" id="GO:0006508">
    <property type="term" value="P:proteolysis"/>
    <property type="evidence" value="ECO:0007669"/>
    <property type="project" value="UniProtKB-KW"/>
</dbReference>
<dbReference type="Proteomes" id="UP000017881">
    <property type="component" value="Chromosome"/>
</dbReference>
<dbReference type="SUPFAM" id="SSF101738">
    <property type="entry name" value="SspB-like"/>
    <property type="match status" value="1"/>
</dbReference>
<dbReference type="Gene3D" id="2.30.30.220">
    <property type="entry name" value="SspB-like"/>
    <property type="match status" value="1"/>
</dbReference>